<dbReference type="InterPro" id="IPR053879">
    <property type="entry name" value="HYDIN_VesB_CFA65-like_Ig"/>
</dbReference>
<dbReference type="RefSeq" id="WP_259220403.1">
    <property type="nucleotide sequence ID" value="NZ_JANUAV010000018.1"/>
</dbReference>
<evidence type="ECO:0000256" key="4">
    <source>
        <dbReference type="ARBA" id="ARBA00023069"/>
    </source>
</evidence>
<dbReference type="InterPro" id="IPR008965">
    <property type="entry name" value="CBM2/CBM3_carb-bd_dom_sf"/>
</dbReference>
<comment type="caution">
    <text evidence="10">The sequence shown here is derived from an EMBL/GenBank/DDBJ whole genome shotgun (WGS) entry which is preliminary data.</text>
</comment>
<dbReference type="SUPFAM" id="SSF49384">
    <property type="entry name" value="Carbohydrate-binding domain"/>
    <property type="match status" value="1"/>
</dbReference>
<keyword evidence="5" id="KW-0966">Cell projection</keyword>
<dbReference type="GO" id="GO:0005737">
    <property type="term" value="C:cytoplasm"/>
    <property type="evidence" value="ECO:0007669"/>
    <property type="project" value="UniProtKB-SubCell"/>
</dbReference>
<accession>A0A9X2TFR3</accession>
<feature type="chain" id="PRO_5040838840" evidence="7">
    <location>
        <begin position="30"/>
        <end position="1769"/>
    </location>
</feature>
<dbReference type="Gene3D" id="2.60.40.4070">
    <property type="match status" value="1"/>
</dbReference>
<evidence type="ECO:0000259" key="8">
    <source>
        <dbReference type="Pfam" id="PF18962"/>
    </source>
</evidence>
<evidence type="ECO:0000256" key="3">
    <source>
        <dbReference type="ARBA" id="ARBA00022490"/>
    </source>
</evidence>
<dbReference type="Pfam" id="PF18962">
    <property type="entry name" value="Por_Secre_tail"/>
    <property type="match status" value="1"/>
</dbReference>
<keyword evidence="3" id="KW-0963">Cytoplasm</keyword>
<organism evidence="10 11">
    <name type="scientific">Salinibacter ruber</name>
    <dbReference type="NCBI Taxonomy" id="146919"/>
    <lineage>
        <taxon>Bacteria</taxon>
        <taxon>Pseudomonadati</taxon>
        <taxon>Rhodothermota</taxon>
        <taxon>Rhodothermia</taxon>
        <taxon>Rhodothermales</taxon>
        <taxon>Salinibacteraceae</taxon>
        <taxon>Salinibacter</taxon>
    </lineage>
</organism>
<dbReference type="InterPro" id="IPR013783">
    <property type="entry name" value="Ig-like_fold"/>
</dbReference>
<evidence type="ECO:0000256" key="6">
    <source>
        <dbReference type="SAM" id="MobiDB-lite"/>
    </source>
</evidence>
<comment type="subcellular location">
    <subcellularLocation>
        <location evidence="1">Cell projection</location>
        <location evidence="1">Cilium</location>
    </subcellularLocation>
    <subcellularLocation>
        <location evidence="2">Cytoplasm</location>
    </subcellularLocation>
</comment>
<dbReference type="GO" id="GO:0030246">
    <property type="term" value="F:carbohydrate binding"/>
    <property type="evidence" value="ECO:0007669"/>
    <property type="project" value="InterPro"/>
</dbReference>
<dbReference type="PROSITE" id="PS50194">
    <property type="entry name" value="FILAMIN_REPEAT"/>
    <property type="match status" value="1"/>
</dbReference>
<dbReference type="SUPFAM" id="SSF53474">
    <property type="entry name" value="alpha/beta-Hydrolases"/>
    <property type="match status" value="1"/>
</dbReference>
<evidence type="ECO:0000256" key="1">
    <source>
        <dbReference type="ARBA" id="ARBA00004138"/>
    </source>
</evidence>
<sequence>MARSNLFGSSSLTLTIAFLVLGLLSTAHGQPRAGGTSAGIAMDGDGSCQSYDQTNKFREGDGCKDVAGDYSINTNDLGESITSSYTALGDDGGNGFVAYKWSPPSELESIDLRIRGAILDDSEGSIDINLWNNDTDEWDTIRVEPNSDYNPYEYSSISLFIANDKYIDGGRFEVQLVTDDGWWIDDIRADWTEADPAISVSPGEGSYSLGELTIGESKTKSFTVENTGDATLNAEPSLTGSDTDQFSITNGQSLSLEPGEDYTYDVEYAPDEAGTHQVDFEIGHDAPNIGNPWTATLSGEGKPQLATLNLRVENVNGGSTTVPKSNGIVKLYDGNGNLIDEKTTAAVGDGTGAGEVTFEDLDPAGSYTAQIYHDSQKSALNVTEYWGKKTSISLSGGDTKNITFTRYQPYLAGLEVYDQNGTKVTGGTVEPGTPLTVKITAQNDGSAQSVQPRLVLDRDKQEDDQGNFDFDQTASSSPIATGDQETFSFDWTPEGEGDVYRTYVINGVTPSGTGATGSGGWWDQPLVTVEANEVPTASMPPSVVPSSLYPNRKYTLRAVYSDQNGANDLSTVELRLNRSSNPIKLRHNVQTGETSTLSGSSYLKSRGVSNTEKSGADFIVDWTFTLKKDWPSASGGISYQLGATDQSGAANTDGSVDIEGGVSFRDYGTTVLTHGLQSPSIDDKLSKWLIDAGCRILQAAGGGKIRIYDKSDGQFESPSEFDTGSDSFFEHADDCAADLPPTGEKIFIFHWDKDSNNLGLGYSESAASALFAALKEHEEVESELGPVHLIGHSRGTAVMSEVAERFSVIGEDVDHVTLLDPHDWGADPGKINFLNITTGELILNDYDVNPDMGIGYPDGIPYTEVMGKSVKSNGVVGWEGIGWVEAYWQRNGDDDAVASKSYSYNNCYSSFWGPELNGRPVRGAYNEEWSSFNESCPDGGSQNLNHSGIYREYIRSIEGSATAPGGYEYSRIGGYVHDRPSRTDDGNPLSAEFSFANLGRGIINGDFVRGAEIGGDPVCEQPEGCIPGWTHHGGGGTDGSGRAELVNSENDRALVLGYTEFQYDDDTYVTNSPPAKSLRRTDRFYIPERANRIELQYKINHPPETGPVLGGGAESPDQYRIDIGQKGNFTQVFQASESEGPHDTFQTAQIPLTSDQRGSVQQLRLRVTNDDGKVGSAVLIDNVRIGVGENQLPVAEDDNDQTTEGQSVTNDVLANDSDPDGDLALSSVQVESGPSNGTATANADGTIGYTPDDGFTGTDSYTYTVADNDGARSGEATVTVEVKAPGDLSPIAPVASSPQQAGSEFWIDIRVGSESNNVQNLNQVGFDLGFEQQRLNHVDDEAGSFLEDVQYSSSVDEGNGIVEVGVTRTDDEGRSGSGVVARIKLAVGQDVAGGTELTFSLQNVQAEDSGGNSIDLNPQDLDVIVQSGITVWPGDMDDNEEVDQFDIFPLGDYWGETGPPRAEEDQGCEWRATTAQLQASGETWATEEAIHADANGDGEVDQFDVFCIGDNWGKTQSSGAAATASPTASATGSTAGEGVPSRPGPSRLVLDVSDADGGAVWLRIKAREVENLLGFGGELAYPAEDWEVQRVEPAAWLGEDLLTQTRVEGESGRVGIAISRKGTGRSGSGPVVRLKLRPSADAAVPSALLDEVQLVDPAGRTAEGQPVEFQTEKSASPEPPEQLVLEGGHPNPVRGSATIEYGLPDDQHVRLVVYDILGRRVATLVDQRQTGGRKTAPLDVSAEGISSGTYLLRLTADGQTKTSRITVVR</sequence>
<dbReference type="Proteomes" id="UP001155027">
    <property type="component" value="Unassembled WGS sequence"/>
</dbReference>
<keyword evidence="4" id="KW-0969">Cilium</keyword>
<evidence type="ECO:0000313" key="11">
    <source>
        <dbReference type="Proteomes" id="UP001155027"/>
    </source>
</evidence>
<keyword evidence="7" id="KW-0732">Signal</keyword>
<feature type="region of interest" description="Disordered" evidence="6">
    <location>
        <begin position="1227"/>
        <end position="1255"/>
    </location>
</feature>
<feature type="domain" description="Secretion system C-terminal sorting" evidence="8">
    <location>
        <begin position="1690"/>
        <end position="1767"/>
    </location>
</feature>
<evidence type="ECO:0000256" key="2">
    <source>
        <dbReference type="ARBA" id="ARBA00004496"/>
    </source>
</evidence>
<feature type="compositionally biased region" description="Polar residues" evidence="6">
    <location>
        <begin position="1227"/>
        <end position="1243"/>
    </location>
</feature>
<proteinExistence type="predicted"/>
<evidence type="ECO:0000313" key="10">
    <source>
        <dbReference type="EMBL" id="MCS3679319.1"/>
    </source>
</evidence>
<dbReference type="Gene3D" id="2.60.40.10">
    <property type="entry name" value="Immunoglobulins"/>
    <property type="match status" value="2"/>
</dbReference>
<dbReference type="Pfam" id="PF22544">
    <property type="entry name" value="HYDIN_VesB_CFA65-like_Ig"/>
    <property type="match status" value="1"/>
</dbReference>
<feature type="domain" description="HYDIN/VesB/CFA65-like Ig-like" evidence="9">
    <location>
        <begin position="208"/>
        <end position="298"/>
    </location>
</feature>
<feature type="region of interest" description="Disordered" evidence="6">
    <location>
        <begin position="462"/>
        <end position="489"/>
    </location>
</feature>
<dbReference type="Gene3D" id="3.40.50.1820">
    <property type="entry name" value="alpha/beta hydrolase"/>
    <property type="match status" value="1"/>
</dbReference>
<dbReference type="CDD" id="cd08547">
    <property type="entry name" value="Type_II_cohesin"/>
    <property type="match status" value="1"/>
</dbReference>
<feature type="region of interest" description="Disordered" evidence="6">
    <location>
        <begin position="1516"/>
        <end position="1546"/>
    </location>
</feature>
<dbReference type="EMBL" id="JANUAU010000017">
    <property type="protein sequence ID" value="MCS3679319.1"/>
    <property type="molecule type" value="Genomic_DNA"/>
</dbReference>
<dbReference type="NCBIfam" id="NF012200">
    <property type="entry name" value="choice_anch_D"/>
    <property type="match status" value="1"/>
</dbReference>
<dbReference type="Gene3D" id="2.60.40.680">
    <property type="match status" value="1"/>
</dbReference>
<dbReference type="InterPro" id="IPR017868">
    <property type="entry name" value="Filamin/ABP280_repeat-like"/>
</dbReference>
<protein>
    <submittedName>
        <fullName evidence="10">Pimeloyl-ACP methyl ester carboxylesterase</fullName>
    </submittedName>
</protein>
<dbReference type="NCBIfam" id="TIGR04183">
    <property type="entry name" value="Por_Secre_tail"/>
    <property type="match status" value="1"/>
</dbReference>
<evidence type="ECO:0000259" key="9">
    <source>
        <dbReference type="Pfam" id="PF22544"/>
    </source>
</evidence>
<dbReference type="Gene3D" id="2.60.40.3440">
    <property type="match status" value="1"/>
</dbReference>
<feature type="signal peptide" evidence="7">
    <location>
        <begin position="1"/>
        <end position="29"/>
    </location>
</feature>
<dbReference type="InterPro" id="IPR029058">
    <property type="entry name" value="AB_hydrolase_fold"/>
</dbReference>
<gene>
    <name evidence="10" type="ORF">GGP71_003270</name>
</gene>
<dbReference type="InterPro" id="IPR026444">
    <property type="entry name" value="Secre_tail"/>
</dbReference>
<feature type="region of interest" description="Disordered" evidence="6">
    <location>
        <begin position="1664"/>
        <end position="1698"/>
    </location>
</feature>
<evidence type="ECO:0000256" key="7">
    <source>
        <dbReference type="SAM" id="SignalP"/>
    </source>
</evidence>
<feature type="compositionally biased region" description="Low complexity" evidence="6">
    <location>
        <begin position="1516"/>
        <end position="1538"/>
    </location>
</feature>
<name>A0A9X2TFR3_9BACT</name>
<evidence type="ECO:0000256" key="5">
    <source>
        <dbReference type="ARBA" id="ARBA00023273"/>
    </source>
</evidence>
<feature type="compositionally biased region" description="Polar residues" evidence="6">
    <location>
        <begin position="470"/>
        <end position="489"/>
    </location>
</feature>
<reference evidence="10" key="1">
    <citation type="submission" date="2022-08" db="EMBL/GenBank/DDBJ databases">
        <title>Genomic Encyclopedia of Type Strains, Phase V (KMG-V): Genome sequencing to study the core and pangenomes of soil and plant-associated prokaryotes.</title>
        <authorList>
            <person name="Whitman W."/>
        </authorList>
    </citation>
    <scope>NUCLEOTIDE SEQUENCE</scope>
    <source>
        <strain evidence="10">0</strain>
    </source>
</reference>
<dbReference type="Pfam" id="PF17963">
    <property type="entry name" value="Big_9"/>
    <property type="match status" value="1"/>
</dbReference>